<feature type="compositionally biased region" description="Low complexity" evidence="1">
    <location>
        <begin position="86"/>
        <end position="100"/>
    </location>
</feature>
<name>A0AA43QX04_9LECA</name>
<keyword evidence="3" id="KW-1185">Reference proteome</keyword>
<feature type="compositionally biased region" description="Polar residues" evidence="1">
    <location>
        <begin position="178"/>
        <end position="193"/>
    </location>
</feature>
<proteinExistence type="predicted"/>
<protein>
    <submittedName>
        <fullName evidence="2">Uncharacterized protein</fullName>
    </submittedName>
</protein>
<evidence type="ECO:0000256" key="1">
    <source>
        <dbReference type="SAM" id="MobiDB-lite"/>
    </source>
</evidence>
<sequence length="227" mass="24236">MPPIKEPIDFDALPNNVGQLKAIIWRLAFQKNAIIKARDDHINTLLEKNQALECSLQLCRESLAAADAATSPASASELSESDNDGSTAPSSPHSSPPASSLFGGDSDSLPDINNNDPPSEMEPRALDDRNNDEIASDTKSGTSANLENDELTSGMEREASSDLDNNSSAGETEPRASPTPSIRSRTSGLSRVSKTQKRGRSTGNTEAQAIWGPGRRRVWSYSGGRSI</sequence>
<gene>
    <name evidence="2" type="ORF">OHK93_004931</name>
</gene>
<evidence type="ECO:0000313" key="3">
    <source>
        <dbReference type="Proteomes" id="UP001161017"/>
    </source>
</evidence>
<accession>A0AA43QX04</accession>
<feature type="region of interest" description="Disordered" evidence="1">
    <location>
        <begin position="70"/>
        <end position="227"/>
    </location>
</feature>
<dbReference type="AlphaFoldDB" id="A0AA43QX04"/>
<dbReference type="EMBL" id="JAPUFD010000023">
    <property type="protein sequence ID" value="MDI1493144.1"/>
    <property type="molecule type" value="Genomic_DNA"/>
</dbReference>
<organism evidence="2 3">
    <name type="scientific">Ramalina farinacea</name>
    <dbReference type="NCBI Taxonomy" id="258253"/>
    <lineage>
        <taxon>Eukaryota</taxon>
        <taxon>Fungi</taxon>
        <taxon>Dikarya</taxon>
        <taxon>Ascomycota</taxon>
        <taxon>Pezizomycotina</taxon>
        <taxon>Lecanoromycetes</taxon>
        <taxon>OSLEUM clade</taxon>
        <taxon>Lecanoromycetidae</taxon>
        <taxon>Lecanorales</taxon>
        <taxon>Lecanorineae</taxon>
        <taxon>Ramalinaceae</taxon>
        <taxon>Ramalina</taxon>
    </lineage>
</organism>
<reference evidence="2" key="1">
    <citation type="journal article" date="2023" name="Genome Biol. Evol.">
        <title>First Whole Genome Sequence and Flow Cytometry Genome Size Data for the Lichen-Forming Fungus Ramalina farinacea (Ascomycota).</title>
        <authorList>
            <person name="Llewellyn T."/>
            <person name="Mian S."/>
            <person name="Hill R."/>
            <person name="Leitch I.J."/>
            <person name="Gaya E."/>
        </authorList>
    </citation>
    <scope>NUCLEOTIDE SEQUENCE</scope>
    <source>
        <strain evidence="2">LIQ254RAFAR</strain>
    </source>
</reference>
<feature type="compositionally biased region" description="Basic and acidic residues" evidence="1">
    <location>
        <begin position="121"/>
        <end position="132"/>
    </location>
</feature>
<feature type="compositionally biased region" description="Polar residues" evidence="1">
    <location>
        <begin position="137"/>
        <end position="146"/>
    </location>
</feature>
<evidence type="ECO:0000313" key="2">
    <source>
        <dbReference type="EMBL" id="MDI1493144.1"/>
    </source>
</evidence>
<comment type="caution">
    <text evidence="2">The sequence shown here is derived from an EMBL/GenBank/DDBJ whole genome shotgun (WGS) entry which is preliminary data.</text>
</comment>
<dbReference type="Proteomes" id="UP001161017">
    <property type="component" value="Unassembled WGS sequence"/>
</dbReference>